<dbReference type="InterPro" id="IPR003439">
    <property type="entry name" value="ABC_transporter-like_ATP-bd"/>
</dbReference>
<dbReference type="InterPro" id="IPR017871">
    <property type="entry name" value="ABC_transporter-like_CS"/>
</dbReference>
<dbReference type="PROSITE" id="PS00211">
    <property type="entry name" value="ABC_TRANSPORTER_1"/>
    <property type="match status" value="1"/>
</dbReference>
<dbReference type="PROSITE" id="PS50893">
    <property type="entry name" value="ABC_TRANSPORTER_2"/>
    <property type="match status" value="1"/>
</dbReference>
<evidence type="ECO:0000313" key="5">
    <source>
        <dbReference type="EMBL" id="TQC51310.1"/>
    </source>
</evidence>
<keyword evidence="6" id="KW-1185">Reference proteome</keyword>
<dbReference type="EMBL" id="SMDN01000017">
    <property type="protein sequence ID" value="TQC51310.1"/>
    <property type="molecule type" value="Genomic_DNA"/>
</dbReference>
<evidence type="ECO:0000256" key="3">
    <source>
        <dbReference type="ARBA" id="ARBA00022840"/>
    </source>
</evidence>
<evidence type="ECO:0000313" key="6">
    <source>
        <dbReference type="Proteomes" id="UP000320801"/>
    </source>
</evidence>
<dbReference type="PANTHER" id="PTHR43875">
    <property type="entry name" value="MALTODEXTRIN IMPORT ATP-BINDING PROTEIN MSMX"/>
    <property type="match status" value="1"/>
</dbReference>
<organism evidence="5 6">
    <name type="scientific">Mycoplasmopsis mucosicanis</name>
    <dbReference type="NCBI Taxonomy" id="458208"/>
    <lineage>
        <taxon>Bacteria</taxon>
        <taxon>Bacillati</taxon>
        <taxon>Mycoplasmatota</taxon>
        <taxon>Mycoplasmoidales</taxon>
        <taxon>Metamycoplasmataceae</taxon>
        <taxon>Mycoplasmopsis</taxon>
    </lineage>
</organism>
<feature type="domain" description="ABC transporter" evidence="4">
    <location>
        <begin position="13"/>
        <end position="311"/>
    </location>
</feature>
<comment type="caution">
    <text evidence="5">The sequence shown here is derived from an EMBL/GenBank/DDBJ whole genome shotgun (WGS) entry which is preliminary data.</text>
</comment>
<keyword evidence="3 5" id="KW-0067">ATP-binding</keyword>
<dbReference type="Proteomes" id="UP000320801">
    <property type="component" value="Unassembled WGS sequence"/>
</dbReference>
<gene>
    <name evidence="5" type="ORF">E1I18_03270</name>
</gene>
<dbReference type="SUPFAM" id="SSF50331">
    <property type="entry name" value="MOP-like"/>
    <property type="match status" value="1"/>
</dbReference>
<dbReference type="GO" id="GO:0016887">
    <property type="term" value="F:ATP hydrolysis activity"/>
    <property type="evidence" value="ECO:0007669"/>
    <property type="project" value="InterPro"/>
</dbReference>
<evidence type="ECO:0000259" key="4">
    <source>
        <dbReference type="PROSITE" id="PS50893"/>
    </source>
</evidence>
<dbReference type="GO" id="GO:0055052">
    <property type="term" value="C:ATP-binding cassette (ABC) transporter complex, substrate-binding subunit-containing"/>
    <property type="evidence" value="ECO:0007669"/>
    <property type="project" value="TreeGrafter"/>
</dbReference>
<accession>A0A507SHR3</accession>
<reference evidence="5 6" key="1">
    <citation type="submission" date="2019-03" db="EMBL/GenBank/DDBJ databases">
        <title>Characterization of a novel Mycoplasma cynos real-time PCR assay.</title>
        <authorList>
            <person name="Tallmadge R.L."/>
            <person name="Mitchell P.K."/>
            <person name="Goodman L."/>
        </authorList>
    </citation>
    <scope>NUCLEOTIDE SEQUENCE [LARGE SCALE GENOMIC DNA]</scope>
    <source>
        <strain evidence="5 6">1642</strain>
    </source>
</reference>
<dbReference type="InterPro" id="IPR047641">
    <property type="entry name" value="ABC_transpr_MalK/UgpC-like"/>
</dbReference>
<dbReference type="InterPro" id="IPR008995">
    <property type="entry name" value="Mo/tungstate-bd_C_term_dom"/>
</dbReference>
<dbReference type="Gene3D" id="3.40.50.300">
    <property type="entry name" value="P-loop containing nucleotide triphosphate hydrolases"/>
    <property type="match status" value="1"/>
</dbReference>
<name>A0A507SHR3_9BACT</name>
<evidence type="ECO:0000256" key="2">
    <source>
        <dbReference type="ARBA" id="ARBA00022741"/>
    </source>
</evidence>
<keyword evidence="1" id="KW-0813">Transport</keyword>
<dbReference type="SUPFAM" id="SSF52540">
    <property type="entry name" value="P-loop containing nucleoside triphosphate hydrolases"/>
    <property type="match status" value="1"/>
</dbReference>
<dbReference type="InterPro" id="IPR027417">
    <property type="entry name" value="P-loop_NTPase"/>
</dbReference>
<dbReference type="InterPro" id="IPR003593">
    <property type="entry name" value="AAA+_ATPase"/>
</dbReference>
<evidence type="ECO:0000256" key="1">
    <source>
        <dbReference type="ARBA" id="ARBA00022448"/>
    </source>
</evidence>
<dbReference type="AlphaFoldDB" id="A0A507SHR3"/>
<protein>
    <submittedName>
        <fullName evidence="5">ABC transporter ATP-binding protein</fullName>
    </submittedName>
</protein>
<keyword evidence="2" id="KW-0547">Nucleotide-binding</keyword>
<dbReference type="Gene3D" id="2.40.50.100">
    <property type="match status" value="1"/>
</dbReference>
<dbReference type="PANTHER" id="PTHR43875:SF1">
    <property type="entry name" value="OSMOPROTECTIVE COMPOUNDS UPTAKE ATP-BINDING PROTEIN GGTA"/>
    <property type="match status" value="1"/>
</dbReference>
<dbReference type="RefSeq" id="WP_141484166.1">
    <property type="nucleotide sequence ID" value="NZ_SMDN01000017.1"/>
</dbReference>
<dbReference type="Pfam" id="PF00005">
    <property type="entry name" value="ABC_tran"/>
    <property type="match status" value="1"/>
</dbReference>
<proteinExistence type="predicted"/>
<dbReference type="SMART" id="SM00382">
    <property type="entry name" value="AAA"/>
    <property type="match status" value="1"/>
</dbReference>
<dbReference type="OrthoDB" id="394854at2"/>
<sequence length="407" mass="47306">MDEKLLDDKYFLINIKDLKFKYNKKQPHYDIEIDKLQIPGNQIISLLGPSGSGKTTLLNLLLGFLKPTSGSLSIRNNPKPHEIAYIMQEGSIYENVSVFDNIFLSAKNKESWVDSVRMKYFDEYFSEHLNYDLVQKYLYWANSALSKKLSRWEKKKRYLKLLWAILTDKSTKGKFKIFKDLTRKSLFKKELNEISKKLGIDGLIHKNVNELSGGQKQRVSFAKGIVKRTSLILMDEPFSALDAKIKESTIEWLLQIKKEFNLSIVVVTHDQHDALKISDQIILMDKGKIQQFSSGEQMYDNPNNLFVAKFIGSPEINFIEEKNGYSYYIRQNKVKMNPVKNGKYKVVDKKHFGDSVHYWVEINPNNKWVVVSNDASIDIDQRVNLKYLNSDVFVFDSNGERVYAQHI</sequence>
<dbReference type="GO" id="GO:0005524">
    <property type="term" value="F:ATP binding"/>
    <property type="evidence" value="ECO:0007669"/>
    <property type="project" value="UniProtKB-KW"/>
</dbReference>